<comment type="caution">
    <text evidence="2">The sequence shown here is derived from an EMBL/GenBank/DDBJ whole genome shotgun (WGS) entry which is preliminary data.</text>
</comment>
<protein>
    <recommendedName>
        <fullName evidence="4">Spore germination protein</fullName>
    </recommendedName>
</protein>
<dbReference type="RefSeq" id="WP_302880979.1">
    <property type="nucleotide sequence ID" value="NZ_JARLKN010000085.1"/>
</dbReference>
<feature type="transmembrane region" description="Helical" evidence="1">
    <location>
        <begin position="134"/>
        <end position="154"/>
    </location>
</feature>
<feature type="transmembrane region" description="Helical" evidence="1">
    <location>
        <begin position="33"/>
        <end position="51"/>
    </location>
</feature>
<feature type="transmembrane region" description="Helical" evidence="1">
    <location>
        <begin position="334"/>
        <end position="355"/>
    </location>
</feature>
<evidence type="ECO:0000313" key="2">
    <source>
        <dbReference type="EMBL" id="MDO3680871.1"/>
    </source>
</evidence>
<keyword evidence="1" id="KW-0812">Transmembrane</keyword>
<evidence type="ECO:0000256" key="1">
    <source>
        <dbReference type="SAM" id="Phobius"/>
    </source>
</evidence>
<feature type="transmembrane region" description="Helical" evidence="1">
    <location>
        <begin position="298"/>
        <end position="322"/>
    </location>
</feature>
<accession>A0ABT8VIT2</accession>
<evidence type="ECO:0008006" key="4">
    <source>
        <dbReference type="Google" id="ProtNLM"/>
    </source>
</evidence>
<feature type="transmembrane region" description="Helical" evidence="1">
    <location>
        <begin position="79"/>
        <end position="101"/>
    </location>
</feature>
<feature type="transmembrane region" description="Helical" evidence="1">
    <location>
        <begin position="6"/>
        <end position="26"/>
    </location>
</feature>
<keyword evidence="1" id="KW-1133">Transmembrane helix</keyword>
<proteinExistence type="predicted"/>
<sequence>MNRYFYYSILMCMLMNTIIYVPTILIAHRREGAMLGFGLTIVVGSLLSWMFSKAMMTFKSRGLPEIVLAHLHPAFGVPLLLYVGSMFFAAGTVVLVSYSGIISRSMGTTSQPEVFLILFLITVCWWASRSTKTILYLLEIIMLINVPLAAVIFIKAVTSEYMNWYAVWETATENALKLPKMEFIAAASYLFTGYINMGILNREFRQFRPKLLWAIPFLGLGVLCTTVFIPVGFHGTVGAEHYVTVWVSTSDSMQMELGFVERVIYLYLMLFLSLSLLFASVVWHVGYEIIQGALPGKWVVNSIQLKPVLIFGLFAAVTYGYLTLFNEKQTLSLATAWLSIRFWSELAFVVLVYYLSRKGTNLT</sequence>
<reference evidence="2" key="1">
    <citation type="submission" date="2023-07" db="EMBL/GenBank/DDBJ databases">
        <authorList>
            <person name="Aktuganov G."/>
            <person name="Boyko T."/>
            <person name="Delegan Y."/>
            <person name="Galimzianova N."/>
            <person name="Gilvanova E."/>
            <person name="Korobov V."/>
            <person name="Kuzmina L."/>
            <person name="Melentiev A."/>
            <person name="Milman P."/>
            <person name="Ryabova A."/>
            <person name="Stupak E."/>
            <person name="Yasakov T."/>
            <person name="Zharikova N."/>
            <person name="Zhurenko E."/>
        </authorList>
    </citation>
    <scope>NUCLEOTIDE SEQUENCE</scope>
    <source>
        <strain evidence="2">IB-739</strain>
    </source>
</reference>
<feature type="transmembrane region" description="Helical" evidence="1">
    <location>
        <begin position="211"/>
        <end position="233"/>
    </location>
</feature>
<feature type="transmembrane region" description="Helical" evidence="1">
    <location>
        <begin position="264"/>
        <end position="286"/>
    </location>
</feature>
<keyword evidence="3" id="KW-1185">Reference proteome</keyword>
<keyword evidence="1" id="KW-0472">Membrane</keyword>
<gene>
    <name evidence="2" type="ORF">Q3C12_28075</name>
</gene>
<name>A0ABT8VIT2_9BACL</name>
<dbReference type="Proteomes" id="UP001168883">
    <property type="component" value="Unassembled WGS sequence"/>
</dbReference>
<organism evidence="2 3">
    <name type="scientific">Paenibacillus ehimensis</name>
    <dbReference type="NCBI Taxonomy" id="79264"/>
    <lineage>
        <taxon>Bacteria</taxon>
        <taxon>Bacillati</taxon>
        <taxon>Bacillota</taxon>
        <taxon>Bacilli</taxon>
        <taxon>Bacillales</taxon>
        <taxon>Paenibacillaceae</taxon>
        <taxon>Paenibacillus</taxon>
    </lineage>
</organism>
<feature type="transmembrane region" description="Helical" evidence="1">
    <location>
        <begin position="113"/>
        <end position="128"/>
    </location>
</feature>
<evidence type="ECO:0000313" key="3">
    <source>
        <dbReference type="Proteomes" id="UP001168883"/>
    </source>
</evidence>
<dbReference type="EMBL" id="JAUMKJ010000049">
    <property type="protein sequence ID" value="MDO3680871.1"/>
    <property type="molecule type" value="Genomic_DNA"/>
</dbReference>